<protein>
    <submittedName>
        <fullName evidence="1">DUF1836 domain-containing protein</fullName>
    </submittedName>
</protein>
<evidence type="ECO:0000313" key="2">
    <source>
        <dbReference type="Proteomes" id="UP000886785"/>
    </source>
</evidence>
<sequence>MSESIPGLEEWANEAASHHMAAWDQLPEIYLYMDQVLTYLNRQLALYDGTANPLTASMINNYVKDGVLERPQKKKYSRDHLALLMIICMLKPILPIQDISSLLGISLETGTKHDLYEKFCHVQENAFSDVCRRVLDAVPAGDANLLELALELSVEANARRSAAEQILRSLTQKAEQD</sequence>
<reference evidence="1" key="2">
    <citation type="journal article" date="2021" name="PeerJ">
        <title>Extensive microbial diversity within the chicken gut microbiome revealed by metagenomics and culture.</title>
        <authorList>
            <person name="Gilroy R."/>
            <person name="Ravi A."/>
            <person name="Getino M."/>
            <person name="Pursley I."/>
            <person name="Horton D.L."/>
            <person name="Alikhan N.F."/>
            <person name="Baker D."/>
            <person name="Gharbi K."/>
            <person name="Hall N."/>
            <person name="Watson M."/>
            <person name="Adriaenssens E.M."/>
            <person name="Foster-Nyarko E."/>
            <person name="Jarju S."/>
            <person name="Secka A."/>
            <person name="Antonio M."/>
            <person name="Oren A."/>
            <person name="Chaudhuri R.R."/>
            <person name="La Ragione R."/>
            <person name="Hildebrand F."/>
            <person name="Pallen M.J."/>
        </authorList>
    </citation>
    <scope>NUCLEOTIDE SEQUENCE</scope>
    <source>
        <strain evidence="1">ChiSjej1B19-7085</strain>
    </source>
</reference>
<organism evidence="1 2">
    <name type="scientific">Candidatus Gallacutalibacter pullicola</name>
    <dbReference type="NCBI Taxonomy" id="2840830"/>
    <lineage>
        <taxon>Bacteria</taxon>
        <taxon>Bacillati</taxon>
        <taxon>Bacillota</taxon>
        <taxon>Clostridia</taxon>
        <taxon>Eubacteriales</taxon>
        <taxon>Candidatus Gallacutalibacter</taxon>
    </lineage>
</organism>
<name>A0A9D1DRV2_9FIRM</name>
<comment type="caution">
    <text evidence="1">The sequence shown here is derived from an EMBL/GenBank/DDBJ whole genome shotgun (WGS) entry which is preliminary data.</text>
</comment>
<dbReference type="PANTHER" id="PTHR40056:SF1">
    <property type="entry name" value="DUF1836 DOMAIN-CONTAINING PROTEIN"/>
    <property type="match status" value="1"/>
</dbReference>
<reference evidence="1" key="1">
    <citation type="submission" date="2020-10" db="EMBL/GenBank/DDBJ databases">
        <authorList>
            <person name="Gilroy R."/>
        </authorList>
    </citation>
    <scope>NUCLEOTIDE SEQUENCE</scope>
    <source>
        <strain evidence="1">ChiSjej1B19-7085</strain>
    </source>
</reference>
<dbReference type="Pfam" id="PF08876">
    <property type="entry name" value="DUF1836"/>
    <property type="match status" value="1"/>
</dbReference>
<dbReference type="PANTHER" id="PTHR40056">
    <property type="entry name" value="HYPOTHETICAL CYTOSOLIC PROTEIN"/>
    <property type="match status" value="1"/>
</dbReference>
<gene>
    <name evidence="1" type="ORF">IAA54_08640</name>
</gene>
<evidence type="ECO:0000313" key="1">
    <source>
        <dbReference type="EMBL" id="HIR57724.1"/>
    </source>
</evidence>
<dbReference type="InterPro" id="IPR014975">
    <property type="entry name" value="DUF1836"/>
</dbReference>
<accession>A0A9D1DRV2</accession>
<proteinExistence type="predicted"/>
<dbReference type="Proteomes" id="UP000886785">
    <property type="component" value="Unassembled WGS sequence"/>
</dbReference>
<dbReference type="AlphaFoldDB" id="A0A9D1DRV2"/>
<dbReference type="EMBL" id="DVHF01000102">
    <property type="protein sequence ID" value="HIR57724.1"/>
    <property type="molecule type" value="Genomic_DNA"/>
</dbReference>